<feature type="signal peptide" evidence="1">
    <location>
        <begin position="1"/>
        <end position="17"/>
    </location>
</feature>
<accession>A0A8J3MA51</accession>
<dbReference type="AlphaFoldDB" id="A0A8J3MA51"/>
<gene>
    <name evidence="2" type="ORF">GCM10017056_47750</name>
</gene>
<evidence type="ECO:0000313" key="3">
    <source>
        <dbReference type="Proteomes" id="UP000626220"/>
    </source>
</evidence>
<reference evidence="2" key="1">
    <citation type="journal article" date="2014" name="Int. J. Syst. Evol. Microbiol.">
        <title>Complete genome sequence of Corynebacterium casei LMG S-19264T (=DSM 44701T), isolated from a smear-ripened cheese.</title>
        <authorList>
            <consortium name="US DOE Joint Genome Institute (JGI-PGF)"/>
            <person name="Walter F."/>
            <person name="Albersmeier A."/>
            <person name="Kalinowski J."/>
            <person name="Ruckert C."/>
        </authorList>
    </citation>
    <scope>NUCLEOTIDE SEQUENCE</scope>
    <source>
        <strain evidence="2">KCTC 42650</strain>
    </source>
</reference>
<dbReference type="EMBL" id="BNCJ01000027">
    <property type="protein sequence ID" value="GHF71280.1"/>
    <property type="molecule type" value="Genomic_DNA"/>
</dbReference>
<evidence type="ECO:0000256" key="1">
    <source>
        <dbReference type="SAM" id="SignalP"/>
    </source>
</evidence>
<organism evidence="2 3">
    <name type="scientific">Seohaeicola zhoushanensis</name>
    <dbReference type="NCBI Taxonomy" id="1569283"/>
    <lineage>
        <taxon>Bacteria</taxon>
        <taxon>Pseudomonadati</taxon>
        <taxon>Pseudomonadota</taxon>
        <taxon>Alphaproteobacteria</taxon>
        <taxon>Rhodobacterales</taxon>
        <taxon>Roseobacteraceae</taxon>
        <taxon>Seohaeicola</taxon>
    </lineage>
</organism>
<feature type="chain" id="PRO_5035308940" evidence="1">
    <location>
        <begin position="18"/>
        <end position="97"/>
    </location>
</feature>
<protein>
    <submittedName>
        <fullName evidence="2">Uncharacterized protein</fullName>
    </submittedName>
</protein>
<name>A0A8J3MA51_9RHOB</name>
<reference evidence="2" key="2">
    <citation type="submission" date="2020-09" db="EMBL/GenBank/DDBJ databases">
        <authorList>
            <person name="Sun Q."/>
            <person name="Kim S."/>
        </authorList>
    </citation>
    <scope>NUCLEOTIDE SEQUENCE</scope>
    <source>
        <strain evidence="2">KCTC 42650</strain>
    </source>
</reference>
<dbReference type="RefSeq" id="WP_189682649.1">
    <property type="nucleotide sequence ID" value="NZ_BNCJ01000027.1"/>
</dbReference>
<proteinExistence type="predicted"/>
<keyword evidence="3" id="KW-1185">Reference proteome</keyword>
<sequence>MKALVLSLVLAAGQATAQSNCAARDLVVANLAKKFGERPQVVGLDDRGAIMQVFASPESGTWTVALTWPNGRMCLIASGSALEAAPAAAAIDLNPEP</sequence>
<keyword evidence="1" id="KW-0732">Signal</keyword>
<evidence type="ECO:0000313" key="2">
    <source>
        <dbReference type="EMBL" id="GHF71280.1"/>
    </source>
</evidence>
<comment type="caution">
    <text evidence="2">The sequence shown here is derived from an EMBL/GenBank/DDBJ whole genome shotgun (WGS) entry which is preliminary data.</text>
</comment>
<dbReference type="Proteomes" id="UP000626220">
    <property type="component" value="Unassembled WGS sequence"/>
</dbReference>